<dbReference type="PaxDb" id="3847-GLYMA02G02430.2"/>
<dbReference type="FunFam" id="2.20.25.80:FF:000002">
    <property type="entry name" value="probable WRKY transcription factor 31"/>
    <property type="match status" value="1"/>
</dbReference>
<evidence type="ECO:0000313" key="8">
    <source>
        <dbReference type="EMBL" id="KRH69334.1"/>
    </source>
</evidence>
<feature type="domain" description="WRKY" evidence="7">
    <location>
        <begin position="205"/>
        <end position="271"/>
    </location>
</feature>
<dbReference type="Pfam" id="PF03106">
    <property type="entry name" value="WRKY"/>
    <property type="match status" value="1"/>
</dbReference>
<evidence type="ECO:0000256" key="2">
    <source>
        <dbReference type="ARBA" id="ARBA00023015"/>
    </source>
</evidence>
<evidence type="ECO:0000313" key="9">
    <source>
        <dbReference type="EnsemblPlants" id="KRH69334"/>
    </source>
</evidence>
<evidence type="ECO:0000313" key="10">
    <source>
        <dbReference type="Proteomes" id="UP000008827"/>
    </source>
</evidence>
<keyword evidence="10" id="KW-1185">Reference proteome</keyword>
<organism evidence="9">
    <name type="scientific">Glycine max</name>
    <name type="common">Soybean</name>
    <name type="synonym">Glycine hispida</name>
    <dbReference type="NCBI Taxonomy" id="3847"/>
    <lineage>
        <taxon>Eukaryota</taxon>
        <taxon>Viridiplantae</taxon>
        <taxon>Streptophyta</taxon>
        <taxon>Embryophyta</taxon>
        <taxon>Tracheophyta</taxon>
        <taxon>Spermatophyta</taxon>
        <taxon>Magnoliopsida</taxon>
        <taxon>eudicotyledons</taxon>
        <taxon>Gunneridae</taxon>
        <taxon>Pentapetalae</taxon>
        <taxon>rosids</taxon>
        <taxon>fabids</taxon>
        <taxon>Fabales</taxon>
        <taxon>Fabaceae</taxon>
        <taxon>Papilionoideae</taxon>
        <taxon>50 kb inversion clade</taxon>
        <taxon>NPAAA clade</taxon>
        <taxon>indigoferoid/millettioid clade</taxon>
        <taxon>Phaseoleae</taxon>
        <taxon>Glycine</taxon>
        <taxon>Glycine subgen. Soja</taxon>
    </lineage>
</organism>
<comment type="subcellular location">
    <subcellularLocation>
        <location evidence="1">Nucleus</location>
    </subcellularLocation>
</comment>
<dbReference type="GO" id="GO:0005634">
    <property type="term" value="C:nucleus"/>
    <property type="evidence" value="ECO:0007669"/>
    <property type="project" value="UniProtKB-SubCell"/>
</dbReference>
<dbReference type="EnsemblPlants" id="KRH69334">
    <property type="protein sequence ID" value="KRH69334"/>
    <property type="gene ID" value="GLYMA_02G020300"/>
</dbReference>
<dbReference type="Gene3D" id="2.20.25.80">
    <property type="entry name" value="WRKY domain"/>
    <property type="match status" value="1"/>
</dbReference>
<feature type="region of interest" description="Disordered" evidence="6">
    <location>
        <begin position="145"/>
        <end position="170"/>
    </location>
</feature>
<name>K7K5Z5_SOYBN</name>
<evidence type="ECO:0000256" key="4">
    <source>
        <dbReference type="ARBA" id="ARBA00023163"/>
    </source>
</evidence>
<dbReference type="PROSITE" id="PS50811">
    <property type="entry name" value="WRKY"/>
    <property type="match status" value="1"/>
</dbReference>
<dbReference type="SMART" id="SM00774">
    <property type="entry name" value="WRKY"/>
    <property type="match status" value="1"/>
</dbReference>
<dbReference type="PANTHER" id="PTHR31429:SF86">
    <property type="entry name" value="WRKY TRANSCRIPTION FACTOR 61-RELATED"/>
    <property type="match status" value="1"/>
</dbReference>
<dbReference type="InterPro" id="IPR036576">
    <property type="entry name" value="WRKY_dom_sf"/>
</dbReference>
<dbReference type="OMA" id="TEDWANA"/>
<reference evidence="8" key="3">
    <citation type="submission" date="2018-07" db="EMBL/GenBank/DDBJ databases">
        <title>WGS assembly of Glycine max.</title>
        <authorList>
            <person name="Schmutz J."/>
            <person name="Cannon S."/>
            <person name="Schlueter J."/>
            <person name="Ma J."/>
            <person name="Mitros T."/>
            <person name="Nelson W."/>
            <person name="Hyten D."/>
            <person name="Song Q."/>
            <person name="Thelen J."/>
            <person name="Cheng J."/>
            <person name="Xu D."/>
            <person name="Hellsten U."/>
            <person name="May G."/>
            <person name="Yu Y."/>
            <person name="Sakurai T."/>
            <person name="Umezawa T."/>
            <person name="Bhattacharyya M."/>
            <person name="Sandhu D."/>
            <person name="Valliyodan B."/>
            <person name="Lindquist E."/>
            <person name="Peto M."/>
            <person name="Grant D."/>
            <person name="Shu S."/>
            <person name="Goodstein D."/>
            <person name="Barry K."/>
            <person name="Futrell-Griggs M."/>
            <person name="Abernathy B."/>
            <person name="Du J."/>
            <person name="Tian Z."/>
            <person name="Zhu L."/>
            <person name="Gill N."/>
            <person name="Joshi T."/>
            <person name="Libault M."/>
            <person name="Sethuraman A."/>
            <person name="Zhang X."/>
            <person name="Shinozaki K."/>
            <person name="Nguyen H."/>
            <person name="Wing R."/>
            <person name="Cregan P."/>
            <person name="Specht J."/>
            <person name="Grimwood J."/>
            <person name="Rokhsar D."/>
            <person name="Stacey G."/>
            <person name="Shoemaker R."/>
            <person name="Jackson S."/>
        </authorList>
    </citation>
    <scope>NUCLEOTIDE SEQUENCE</scope>
    <source>
        <tissue evidence="8">Callus</tissue>
    </source>
</reference>
<evidence type="ECO:0000256" key="3">
    <source>
        <dbReference type="ARBA" id="ARBA00023125"/>
    </source>
</evidence>
<protein>
    <recommendedName>
        <fullName evidence="7">WRKY domain-containing protein</fullName>
    </recommendedName>
</protein>
<dbReference type="InterPro" id="IPR044810">
    <property type="entry name" value="WRKY_plant"/>
</dbReference>
<dbReference type="GO" id="GO:0003700">
    <property type="term" value="F:DNA-binding transcription factor activity"/>
    <property type="evidence" value="ECO:0007669"/>
    <property type="project" value="InterPro"/>
</dbReference>
<keyword evidence="5" id="KW-0539">Nucleus</keyword>
<dbReference type="Proteomes" id="UP000008827">
    <property type="component" value="Chromosome 2"/>
</dbReference>
<dbReference type="InterPro" id="IPR003657">
    <property type="entry name" value="WRKY_dom"/>
</dbReference>
<keyword evidence="4" id="KW-0804">Transcription</keyword>
<gene>
    <name evidence="9" type="primary">LOC100809801</name>
    <name evidence="8" type="ORF">GLYMA_02G020300</name>
</gene>
<reference evidence="8 9" key="1">
    <citation type="journal article" date="2010" name="Nature">
        <title>Genome sequence of the palaeopolyploid soybean.</title>
        <authorList>
            <person name="Schmutz J."/>
            <person name="Cannon S.B."/>
            <person name="Schlueter J."/>
            <person name="Ma J."/>
            <person name="Mitros T."/>
            <person name="Nelson W."/>
            <person name="Hyten D.L."/>
            <person name="Song Q."/>
            <person name="Thelen J.J."/>
            <person name="Cheng J."/>
            <person name="Xu D."/>
            <person name="Hellsten U."/>
            <person name="May G.D."/>
            <person name="Yu Y."/>
            <person name="Sakurai T."/>
            <person name="Umezawa T."/>
            <person name="Bhattacharyya M.K."/>
            <person name="Sandhu D."/>
            <person name="Valliyodan B."/>
            <person name="Lindquist E."/>
            <person name="Peto M."/>
            <person name="Grant D."/>
            <person name="Shu S."/>
            <person name="Goodstein D."/>
            <person name="Barry K."/>
            <person name="Futrell-Griggs M."/>
            <person name="Abernathy B."/>
            <person name="Du J."/>
            <person name="Tian Z."/>
            <person name="Zhu L."/>
            <person name="Gill N."/>
            <person name="Joshi T."/>
            <person name="Libault M."/>
            <person name="Sethuraman A."/>
            <person name="Zhang X.-C."/>
            <person name="Shinozaki K."/>
            <person name="Nguyen H.T."/>
            <person name="Wing R.A."/>
            <person name="Cregan P."/>
            <person name="Specht J."/>
            <person name="Grimwood J."/>
            <person name="Rokhsar D."/>
            <person name="Stacey G."/>
            <person name="Shoemaker R.C."/>
            <person name="Jackson S.A."/>
        </authorList>
    </citation>
    <scope>NUCLEOTIDE SEQUENCE [LARGE SCALE GENOMIC DNA]</scope>
    <source>
        <strain evidence="9">cv. Williams 82</strain>
        <tissue evidence="8">Callus</tissue>
    </source>
</reference>
<evidence type="ECO:0000256" key="1">
    <source>
        <dbReference type="ARBA" id="ARBA00004123"/>
    </source>
</evidence>
<reference evidence="9" key="2">
    <citation type="submission" date="2018-02" db="UniProtKB">
        <authorList>
            <consortium name="EnsemblPlants"/>
        </authorList>
    </citation>
    <scope>IDENTIFICATION</scope>
    <source>
        <strain evidence="9">Williams 82</strain>
    </source>
</reference>
<dbReference type="AlphaFoldDB" id="K7K5Z5"/>
<dbReference type="SUPFAM" id="SSF118290">
    <property type="entry name" value="WRKY DNA-binding domain"/>
    <property type="match status" value="1"/>
</dbReference>
<feature type="compositionally biased region" description="Polar residues" evidence="6">
    <location>
        <begin position="146"/>
        <end position="156"/>
    </location>
</feature>
<proteinExistence type="predicted"/>
<evidence type="ECO:0000259" key="7">
    <source>
        <dbReference type="PROSITE" id="PS50811"/>
    </source>
</evidence>
<evidence type="ECO:0000256" key="6">
    <source>
        <dbReference type="SAM" id="MobiDB-lite"/>
    </source>
</evidence>
<dbReference type="Gramene" id="KRH69334">
    <property type="protein sequence ID" value="KRH69334"/>
    <property type="gene ID" value="GLYMA_02G020300"/>
</dbReference>
<evidence type="ECO:0000256" key="5">
    <source>
        <dbReference type="ARBA" id="ARBA00023242"/>
    </source>
</evidence>
<dbReference type="SMR" id="K7K5Z5"/>
<keyword evidence="3" id="KW-0238">DNA-binding</keyword>
<dbReference type="EMBL" id="CM000835">
    <property type="protein sequence ID" value="KRH69334.1"/>
    <property type="molecule type" value="Genomic_DNA"/>
</dbReference>
<accession>K7K5Z5</accession>
<keyword evidence="2" id="KW-0805">Transcription regulation</keyword>
<dbReference type="eggNOG" id="ENOG502QVE0">
    <property type="taxonomic scope" value="Eukaryota"/>
</dbReference>
<sequence length="527" mass="58337">ETKLCSSPPRYHIYTVLVMEDNNFLDSNGDEEINVKNQDLESAKGETMGEAREENKMLEFFEILQQDKPEDATNAKGVFSHDEENEESELVSLSLGISISKGKPTKDEKILKNKNGIEKTEDEDVHNKRLVLGLDINLDPVDQDELTANNSTTESSFVGERGKEEEPTEMWPPSKVLKTMKSVDKSEVSQHDQPKKTRVSIRARCDTQTMNDGCHWRKYGQKMAKGNPCPRAYYRCTASPSCPVRKQVQRCAEDMSILITTYEGTHNHPLPMSATAMACTTSAAASMLQSPSLSSQHGLVDSAISSIINSSAPYYNPNNALNFSTHQVSRPQQFYFPNSSISTLNSHPTITLDLTTPPTSSSNSSFTCMPKYSSTNLNFSSGFSPLHSSMPQSPWNSYSGYFNSGTLSQNRHHGGNYMLNTGNQNQPHSLGHLHQPIYMSNNSTISQHSFPNPIVAATEAIITSNPKFQSALATALTAYVGNEASGGRLRENHVLENAELMNLKLLRSENSIGNSSIFPLPLPEQWK</sequence>
<dbReference type="GO" id="GO:0043565">
    <property type="term" value="F:sequence-specific DNA binding"/>
    <property type="evidence" value="ECO:0007669"/>
    <property type="project" value="InterPro"/>
</dbReference>
<dbReference type="PANTHER" id="PTHR31429">
    <property type="entry name" value="WRKY TRANSCRIPTION FACTOR 36-RELATED"/>
    <property type="match status" value="1"/>
</dbReference>